<dbReference type="RefSeq" id="WP_184726346.1">
    <property type="nucleotide sequence ID" value="NZ_JACHIW010000001.1"/>
</dbReference>
<dbReference type="Pfam" id="PF04149">
    <property type="entry name" value="DUF397"/>
    <property type="match status" value="1"/>
</dbReference>
<keyword evidence="3" id="KW-1185">Reference proteome</keyword>
<organism evidence="2 3">
    <name type="scientific">Saccharopolyspora phatthalungensis</name>
    <dbReference type="NCBI Taxonomy" id="664693"/>
    <lineage>
        <taxon>Bacteria</taxon>
        <taxon>Bacillati</taxon>
        <taxon>Actinomycetota</taxon>
        <taxon>Actinomycetes</taxon>
        <taxon>Pseudonocardiales</taxon>
        <taxon>Pseudonocardiaceae</taxon>
        <taxon>Saccharopolyspora</taxon>
    </lineage>
</organism>
<reference evidence="2 3" key="1">
    <citation type="submission" date="2020-08" db="EMBL/GenBank/DDBJ databases">
        <title>Sequencing the genomes of 1000 actinobacteria strains.</title>
        <authorList>
            <person name="Klenk H.-P."/>
        </authorList>
    </citation>
    <scope>NUCLEOTIDE SEQUENCE [LARGE SCALE GENOMIC DNA]</scope>
    <source>
        <strain evidence="2 3">DSM 45584</strain>
    </source>
</reference>
<dbReference type="AlphaFoldDB" id="A0A840Q8Z4"/>
<gene>
    <name evidence="2" type="ORF">BJ970_002449</name>
</gene>
<name>A0A840Q8Z4_9PSEU</name>
<dbReference type="Proteomes" id="UP000584374">
    <property type="component" value="Unassembled WGS sequence"/>
</dbReference>
<sequence>MAAYRWIKSSYSSANGNCVELAVTLDRVRDSKDPHGPTLGIDVAPFVRAVKDGRFDR</sequence>
<dbReference type="InterPro" id="IPR007278">
    <property type="entry name" value="DUF397"/>
</dbReference>
<protein>
    <recommendedName>
        <fullName evidence="1">DUF397 domain-containing protein</fullName>
    </recommendedName>
</protein>
<accession>A0A840Q8Z4</accession>
<comment type="caution">
    <text evidence="2">The sequence shown here is derived from an EMBL/GenBank/DDBJ whole genome shotgun (WGS) entry which is preliminary data.</text>
</comment>
<dbReference type="EMBL" id="JACHIW010000001">
    <property type="protein sequence ID" value="MBB5154915.1"/>
    <property type="molecule type" value="Genomic_DNA"/>
</dbReference>
<evidence type="ECO:0000313" key="3">
    <source>
        <dbReference type="Proteomes" id="UP000584374"/>
    </source>
</evidence>
<feature type="domain" description="DUF397" evidence="1">
    <location>
        <begin position="5"/>
        <end position="44"/>
    </location>
</feature>
<evidence type="ECO:0000313" key="2">
    <source>
        <dbReference type="EMBL" id="MBB5154915.1"/>
    </source>
</evidence>
<proteinExistence type="predicted"/>
<evidence type="ECO:0000259" key="1">
    <source>
        <dbReference type="Pfam" id="PF04149"/>
    </source>
</evidence>